<evidence type="ECO:0000259" key="2">
    <source>
        <dbReference type="Pfam" id="PF06580"/>
    </source>
</evidence>
<name>A0A6J4TPI7_9BACT</name>
<dbReference type="GO" id="GO:0000155">
    <property type="term" value="F:phosphorelay sensor kinase activity"/>
    <property type="evidence" value="ECO:0007669"/>
    <property type="project" value="InterPro"/>
</dbReference>
<evidence type="ECO:0000313" key="4">
    <source>
        <dbReference type="EMBL" id="CAA9527811.1"/>
    </source>
</evidence>
<accession>A0A6J4TPI7</accession>
<dbReference type="InterPro" id="IPR011123">
    <property type="entry name" value="Y_Y_Y"/>
</dbReference>
<dbReference type="AlphaFoldDB" id="A0A6J4TPI7"/>
<dbReference type="InterPro" id="IPR013783">
    <property type="entry name" value="Ig-like_fold"/>
</dbReference>
<evidence type="ECO:0000256" key="1">
    <source>
        <dbReference type="SAM" id="Phobius"/>
    </source>
</evidence>
<dbReference type="PANTHER" id="PTHR34220">
    <property type="entry name" value="SENSOR HISTIDINE KINASE YPDA"/>
    <property type="match status" value="1"/>
</dbReference>
<reference evidence="4" key="1">
    <citation type="submission" date="2020-02" db="EMBL/GenBank/DDBJ databases">
        <authorList>
            <person name="Meier V. D."/>
        </authorList>
    </citation>
    <scope>NUCLEOTIDE SEQUENCE</scope>
    <source>
        <strain evidence="4">AVDCRST_MAG96</strain>
    </source>
</reference>
<keyword evidence="1" id="KW-0812">Transmembrane</keyword>
<evidence type="ECO:0008006" key="5">
    <source>
        <dbReference type="Google" id="ProtNLM"/>
    </source>
</evidence>
<dbReference type="Gene3D" id="3.30.565.10">
    <property type="entry name" value="Histidine kinase-like ATPase, C-terminal domain"/>
    <property type="match status" value="1"/>
</dbReference>
<feature type="transmembrane region" description="Helical" evidence="1">
    <location>
        <begin position="836"/>
        <end position="854"/>
    </location>
</feature>
<gene>
    <name evidence="4" type="ORF">AVDCRST_MAG96-3350</name>
</gene>
<feature type="domain" description="Two component regulator three Y" evidence="3">
    <location>
        <begin position="765"/>
        <end position="828"/>
    </location>
</feature>
<dbReference type="InterPro" id="IPR010559">
    <property type="entry name" value="Sig_transdc_His_kin_internal"/>
</dbReference>
<protein>
    <recommendedName>
        <fullName evidence="5">Signal transduction histidine kinase internal region domain-containing protein</fullName>
    </recommendedName>
</protein>
<dbReference type="SUPFAM" id="SSF55874">
    <property type="entry name" value="ATPase domain of HSP90 chaperone/DNA topoisomerase II/histidine kinase"/>
    <property type="match status" value="1"/>
</dbReference>
<dbReference type="Gene3D" id="2.60.40.10">
    <property type="entry name" value="Immunoglobulins"/>
    <property type="match status" value="1"/>
</dbReference>
<organism evidence="4">
    <name type="scientific">uncultured Segetibacter sp</name>
    <dbReference type="NCBI Taxonomy" id="481133"/>
    <lineage>
        <taxon>Bacteria</taxon>
        <taxon>Pseudomonadati</taxon>
        <taxon>Bacteroidota</taxon>
        <taxon>Chitinophagia</taxon>
        <taxon>Chitinophagales</taxon>
        <taxon>Chitinophagaceae</taxon>
        <taxon>Segetibacter</taxon>
        <taxon>environmental samples</taxon>
    </lineage>
</organism>
<proteinExistence type="predicted"/>
<dbReference type="InterPro" id="IPR050640">
    <property type="entry name" value="Bact_2-comp_sensor_kinase"/>
</dbReference>
<feature type="domain" description="Signal transduction histidine kinase internal region" evidence="2">
    <location>
        <begin position="896"/>
        <end position="975"/>
    </location>
</feature>
<dbReference type="GO" id="GO:0016020">
    <property type="term" value="C:membrane"/>
    <property type="evidence" value="ECO:0007669"/>
    <property type="project" value="InterPro"/>
</dbReference>
<evidence type="ECO:0000259" key="3">
    <source>
        <dbReference type="Pfam" id="PF07495"/>
    </source>
</evidence>
<dbReference type="PANTHER" id="PTHR34220:SF7">
    <property type="entry name" value="SENSOR HISTIDINE KINASE YPDA"/>
    <property type="match status" value="1"/>
</dbReference>
<dbReference type="InterPro" id="IPR036890">
    <property type="entry name" value="HATPase_C_sf"/>
</dbReference>
<keyword evidence="1" id="KW-1133">Transmembrane helix</keyword>
<dbReference type="Gene3D" id="2.130.10.10">
    <property type="entry name" value="YVTN repeat-like/Quinoprotein amine dehydrogenase"/>
    <property type="match status" value="3"/>
</dbReference>
<dbReference type="EMBL" id="CADCVN010001310">
    <property type="protein sequence ID" value="CAA9527811.1"/>
    <property type="molecule type" value="Genomic_DNA"/>
</dbReference>
<dbReference type="Pfam" id="PF06580">
    <property type="entry name" value="His_kinase"/>
    <property type="match status" value="1"/>
</dbReference>
<dbReference type="SUPFAM" id="SSF63829">
    <property type="entry name" value="Calcium-dependent phosphotriesterase"/>
    <property type="match status" value="1"/>
</dbReference>
<keyword evidence="1" id="KW-0472">Membrane</keyword>
<dbReference type="Pfam" id="PF07495">
    <property type="entry name" value="Y_Y_Y"/>
    <property type="match status" value="1"/>
</dbReference>
<dbReference type="InterPro" id="IPR015943">
    <property type="entry name" value="WD40/YVTN_repeat-like_dom_sf"/>
</dbReference>
<dbReference type="SUPFAM" id="SSF50998">
    <property type="entry name" value="Quinoprotein alcohol dehydrogenase-like"/>
    <property type="match status" value="1"/>
</dbReference>
<sequence>MLNLIVNCLITAIALYLKKDTLRFLVRMAIVCLCSSIQAQEAELHRIYFKPGEQLTGNYAEVKENNLPIKGARTLYQSSDQAIWIGTEGDGLICYTGNAIKHYRFDPKDKASLPGNRIDEIWEESPRILWITTNDRIAKLDRLSGRISRFEAFTHFVRKTHTGTLYTSVIGKGLYRIDTIARELHRVSEQRILNEKGVLYPGETMTSIDRLQTDKKGVLWAVGRTQALEGLFRFNEQTRDWVHCAPGAYYYPFLNVRVYKKAGSLMVTPVTLFIDNSDRIWFGGWGVGLFCYNIKSGQWQQYYFYKNTKGILDDNNVLDIYPLSEDELWIAGVDKGFIFNHQRKAVYQYTYQEDRGNVHPFQKGSQYALLDHCGNRWIAGGQGVFKYNPAQNRFFDAKAGARAIFKNQRVTAFNQLGPEHYLLGTRYVDAQAFDFKSEIYEIKKGKMLRHFSINKYMSNIPLSQFVPAGNNEFYVCSQKLYKLNLKSGSLQTIPVKIKNEAAYKHEDYYDNILWNDSILFSCRRTTANAGLVKVNLKRGETRLYKTASVHLSPRSPQDNEVVGLTKDGYNRIWCSTAGGIDIFYPDKEVFEHYSSVEGDTTSLLGTSAPRICKAPDGTFYIASQSGVCATKTVPGTRAIFTPIAYLDCEWIVTDKANMLWVGTPEGVARINPTNNTYKIFGTNDGFYWDTDRKPLLMPDGRFMMHDGAIIDPTAIAQNTFKPAPRISDFLVAGQPFSLDTTIGFKQHIRLKNDQNFFSIGYTCNNYILEEDNTYRYKLEGIDHKWIEAGTRTMAFYTALPPGSYHFYLRAANNDGIWGEPKKLLTITIVPAWYQTWWFKTAIALLITVTAYAFYHQRLMQERVKHLADKRAAELKQREAELKQITTEFEKQLAETEMAALRSQMNPHFIFNVLNSINRFILSNDKNTASDYLVEFSRLIRLTLENSKAAKVPLQNDLEALRIYIEMEKLRFGNKFTFSMETEENIDPQYLHIPPLLVQPYVENAIWHGLMQRDTPGHLLVQVTQPEENVLKVVVQDNGIGRARAQEIKSKSATVHKSYGLQITSDRIKIVNKLHGIKATVTVEDLHDAVQQPKGTKVTLLIPV</sequence>
<dbReference type="InterPro" id="IPR011047">
    <property type="entry name" value="Quinoprotein_ADH-like_sf"/>
</dbReference>